<evidence type="ECO:0000256" key="4">
    <source>
        <dbReference type="SAM" id="MobiDB-lite"/>
    </source>
</evidence>
<organism evidence="7 8">
    <name type="scientific">Mycena citricolor</name>
    <dbReference type="NCBI Taxonomy" id="2018698"/>
    <lineage>
        <taxon>Eukaryota</taxon>
        <taxon>Fungi</taxon>
        <taxon>Dikarya</taxon>
        <taxon>Basidiomycota</taxon>
        <taxon>Agaricomycotina</taxon>
        <taxon>Agaricomycetes</taxon>
        <taxon>Agaricomycetidae</taxon>
        <taxon>Agaricales</taxon>
        <taxon>Marasmiineae</taxon>
        <taxon>Mycenaceae</taxon>
        <taxon>Mycena</taxon>
    </lineage>
</organism>
<dbReference type="CDD" id="cd18793">
    <property type="entry name" value="SF2_C_SNF"/>
    <property type="match status" value="1"/>
</dbReference>
<dbReference type="Proteomes" id="UP001295794">
    <property type="component" value="Unassembled WGS sequence"/>
</dbReference>
<dbReference type="Gene3D" id="3.40.50.10810">
    <property type="entry name" value="Tandem AAA-ATPase domain"/>
    <property type="match status" value="1"/>
</dbReference>
<evidence type="ECO:0000259" key="5">
    <source>
        <dbReference type="PROSITE" id="PS51192"/>
    </source>
</evidence>
<feature type="region of interest" description="Disordered" evidence="4">
    <location>
        <begin position="34"/>
        <end position="72"/>
    </location>
</feature>
<dbReference type="InterPro" id="IPR014001">
    <property type="entry name" value="Helicase_ATP-bd"/>
</dbReference>
<dbReference type="SMART" id="SM00490">
    <property type="entry name" value="HELICc"/>
    <property type="match status" value="1"/>
</dbReference>
<dbReference type="InterPro" id="IPR038718">
    <property type="entry name" value="SNF2-like_sf"/>
</dbReference>
<evidence type="ECO:0000256" key="3">
    <source>
        <dbReference type="ARBA" id="ARBA00022840"/>
    </source>
</evidence>
<sequence>LKFCCFCPQRSSRRSTMNCAQDADLKPNILATSDSASCTGWPSDTSEAPKRKREVTEDGSKDSHKKVKHEMREEREERRRVWFYSHRDEYLPLLPPNPHAQSYFSKLQQEMGSKRVVAPQIRQFDTQPVPVEGGQMKAYQLRGLSFLAHMYENGASIVFWEMSRMGLGKTLQTLSLFAHIKQSSATLLTHLIICPLSVVASWESECKRWVPSMNAVLIHGSSEERQRRRVLLRTDPADIVITTYETACSSEMKWLKTQGWACVVLDEGHRIKNSETEVAASVSGIGSMWRLILTGTPIQNNLLELWGLLHWLYPTIFTITTRQRFIDSFDLQHGKYALPFIDAVRRLLEIIQLRRTKGSLTNTGELAGVPPREEHTVFLPFTEAQRFWTYRLLTRLDQIDLTTLFPAMKENIPDEGRSQVLHDLRERAKGSQVNQWKKFSILLMQLRRICDHPYMLSDAMPETYDIREHIVAASSKLIFIDKILKRAFANDERALIFSQWTDMLDLLEDFMTLRGIQYLRLDGSTPRAKRSLVIDLFQREGSQFKVFLISTKAGGLGINLTKATVCIMCDSDWNPQSDLQAIARCHRIGQTKVVKVYRLICRASVEDQMLDRLRRKMFLAAKIMGGESGDDDSKRGPGGSELLSILRRGSSALTRTDDGMDLERFREATVEEIIEASHVRAQVSDARVKKDLKMELEEEEEGLLQGVEDEERELLSGVARVQSYLFEGSLLSRTKEMQDQPVEMAAKRQHTSKLVTFGGMSFVLDDATIETVNGTAEPAVGKKEAGSKFDSEDWCINCRDGGELFMCNCCPRVFHRNCHPTLSGAAVKKATALVCGQHVCRHCQRNTTAAGGLLLRCQTCPFAYCIDCISLDDVELVGDTIPAFVLCRFGARDSVFYIRCSDCVVAAKENPAWEQDWQKEIEESRRSVALM</sequence>
<dbReference type="Pfam" id="PF00271">
    <property type="entry name" value="Helicase_C"/>
    <property type="match status" value="1"/>
</dbReference>
<dbReference type="InterPro" id="IPR027417">
    <property type="entry name" value="P-loop_NTPase"/>
</dbReference>
<feature type="compositionally biased region" description="Polar residues" evidence="4">
    <location>
        <begin position="34"/>
        <end position="46"/>
    </location>
</feature>
<dbReference type="Gene3D" id="3.40.50.300">
    <property type="entry name" value="P-loop containing nucleotide triphosphate hydrolases"/>
    <property type="match status" value="1"/>
</dbReference>
<comment type="caution">
    <text evidence="7">The sequence shown here is derived from an EMBL/GenBank/DDBJ whole genome shotgun (WGS) entry which is preliminary data.</text>
</comment>
<dbReference type="SUPFAM" id="SSF52540">
    <property type="entry name" value="P-loop containing nucleoside triphosphate hydrolases"/>
    <property type="match status" value="2"/>
</dbReference>
<gene>
    <name evidence="7" type="ORF">MYCIT1_LOCUS30912</name>
</gene>
<dbReference type="EMBL" id="CAVNYO010000440">
    <property type="protein sequence ID" value="CAK5280418.1"/>
    <property type="molecule type" value="Genomic_DNA"/>
</dbReference>
<dbReference type="Pfam" id="PF00176">
    <property type="entry name" value="SNF2-rel_dom"/>
    <property type="match status" value="1"/>
</dbReference>
<dbReference type="CDD" id="cd17919">
    <property type="entry name" value="DEXHc_Snf"/>
    <property type="match status" value="1"/>
</dbReference>
<dbReference type="PANTHER" id="PTHR10799">
    <property type="entry name" value="SNF2/RAD54 HELICASE FAMILY"/>
    <property type="match status" value="1"/>
</dbReference>
<dbReference type="GO" id="GO:0016787">
    <property type="term" value="F:hydrolase activity"/>
    <property type="evidence" value="ECO:0007669"/>
    <property type="project" value="UniProtKB-KW"/>
</dbReference>
<dbReference type="SMART" id="SM00487">
    <property type="entry name" value="DEXDc"/>
    <property type="match status" value="1"/>
</dbReference>
<feature type="domain" description="Helicase ATP-binding" evidence="5">
    <location>
        <begin position="165"/>
        <end position="315"/>
    </location>
</feature>
<keyword evidence="1" id="KW-0547">Nucleotide-binding</keyword>
<dbReference type="Gene3D" id="3.30.40.10">
    <property type="entry name" value="Zinc/RING finger domain, C3HC4 (zinc finger)"/>
    <property type="match status" value="1"/>
</dbReference>
<dbReference type="AlphaFoldDB" id="A0AAD2Q640"/>
<dbReference type="InterPro" id="IPR000330">
    <property type="entry name" value="SNF2_N"/>
</dbReference>
<keyword evidence="3" id="KW-0067">ATP-binding</keyword>
<dbReference type="GO" id="GO:0005524">
    <property type="term" value="F:ATP binding"/>
    <property type="evidence" value="ECO:0007669"/>
    <property type="project" value="InterPro"/>
</dbReference>
<evidence type="ECO:0000256" key="2">
    <source>
        <dbReference type="ARBA" id="ARBA00022801"/>
    </source>
</evidence>
<evidence type="ECO:0000313" key="8">
    <source>
        <dbReference type="Proteomes" id="UP001295794"/>
    </source>
</evidence>
<dbReference type="PROSITE" id="PS51194">
    <property type="entry name" value="HELICASE_CTER"/>
    <property type="match status" value="1"/>
</dbReference>
<dbReference type="PROSITE" id="PS51192">
    <property type="entry name" value="HELICASE_ATP_BIND_1"/>
    <property type="match status" value="1"/>
</dbReference>
<evidence type="ECO:0000256" key="1">
    <source>
        <dbReference type="ARBA" id="ARBA00022741"/>
    </source>
</evidence>
<dbReference type="InterPro" id="IPR001650">
    <property type="entry name" value="Helicase_C-like"/>
</dbReference>
<name>A0AAD2Q640_9AGAR</name>
<keyword evidence="8" id="KW-1185">Reference proteome</keyword>
<proteinExistence type="predicted"/>
<evidence type="ECO:0000313" key="7">
    <source>
        <dbReference type="EMBL" id="CAK5280418.1"/>
    </source>
</evidence>
<reference evidence="7" key="1">
    <citation type="submission" date="2023-11" db="EMBL/GenBank/DDBJ databases">
        <authorList>
            <person name="De Vega J J."/>
            <person name="De Vega J J."/>
        </authorList>
    </citation>
    <scope>NUCLEOTIDE SEQUENCE</scope>
</reference>
<accession>A0AAD2Q640</accession>
<dbReference type="InterPro" id="IPR013083">
    <property type="entry name" value="Znf_RING/FYVE/PHD"/>
</dbReference>
<feature type="domain" description="Helicase C-terminal" evidence="6">
    <location>
        <begin position="479"/>
        <end position="641"/>
    </location>
</feature>
<dbReference type="InterPro" id="IPR011011">
    <property type="entry name" value="Znf_FYVE_PHD"/>
</dbReference>
<keyword evidence="2" id="KW-0378">Hydrolase</keyword>
<protein>
    <submittedName>
        <fullName evidence="7">Uncharacterized protein</fullName>
    </submittedName>
</protein>
<dbReference type="SUPFAM" id="SSF57903">
    <property type="entry name" value="FYVE/PHD zinc finger"/>
    <property type="match status" value="1"/>
</dbReference>
<dbReference type="InterPro" id="IPR049730">
    <property type="entry name" value="SNF2/RAD54-like_C"/>
</dbReference>
<evidence type="ECO:0000259" key="6">
    <source>
        <dbReference type="PROSITE" id="PS51194"/>
    </source>
</evidence>
<feature type="non-terminal residue" evidence="7">
    <location>
        <position position="1"/>
    </location>
</feature>